<dbReference type="GO" id="GO:0016036">
    <property type="term" value="P:cellular response to phosphate starvation"/>
    <property type="evidence" value="ECO:0007669"/>
    <property type="project" value="TreeGrafter"/>
</dbReference>
<dbReference type="Pfam" id="PF02518">
    <property type="entry name" value="HATPase_c"/>
    <property type="match status" value="1"/>
</dbReference>
<dbReference type="GO" id="GO:0005886">
    <property type="term" value="C:plasma membrane"/>
    <property type="evidence" value="ECO:0007669"/>
    <property type="project" value="UniProtKB-SubCell"/>
</dbReference>
<dbReference type="InterPro" id="IPR036890">
    <property type="entry name" value="HATPase_C_sf"/>
</dbReference>
<evidence type="ECO:0000256" key="5">
    <source>
        <dbReference type="ARBA" id="ARBA00022679"/>
    </source>
</evidence>
<dbReference type="SMART" id="SM00387">
    <property type="entry name" value="HATPase_c"/>
    <property type="match status" value="1"/>
</dbReference>
<dbReference type="RefSeq" id="WP_243112803.1">
    <property type="nucleotide sequence ID" value="NZ_BHGK01000001.1"/>
</dbReference>
<evidence type="ECO:0000313" key="15">
    <source>
        <dbReference type="Proteomes" id="UP000265643"/>
    </source>
</evidence>
<dbReference type="SUPFAM" id="SSF55874">
    <property type="entry name" value="ATPase domain of HSP90 chaperone/DNA topoisomerase II/histidine kinase"/>
    <property type="match status" value="1"/>
</dbReference>
<evidence type="ECO:0000256" key="1">
    <source>
        <dbReference type="ARBA" id="ARBA00000085"/>
    </source>
</evidence>
<evidence type="ECO:0000256" key="7">
    <source>
        <dbReference type="ARBA" id="ARBA00022777"/>
    </source>
</evidence>
<feature type="transmembrane region" description="Helical" evidence="12">
    <location>
        <begin position="31"/>
        <end position="51"/>
    </location>
</feature>
<dbReference type="EC" id="2.7.13.3" evidence="3"/>
<evidence type="ECO:0000256" key="2">
    <source>
        <dbReference type="ARBA" id="ARBA00004651"/>
    </source>
</evidence>
<keyword evidence="15" id="KW-1185">Reference proteome</keyword>
<dbReference type="Gene3D" id="3.30.565.10">
    <property type="entry name" value="Histidine kinase-like ATPase, C-terminal domain"/>
    <property type="match status" value="1"/>
</dbReference>
<evidence type="ECO:0000256" key="11">
    <source>
        <dbReference type="SAM" id="Coils"/>
    </source>
</evidence>
<keyword evidence="8 12" id="KW-1133">Transmembrane helix</keyword>
<keyword evidence="9" id="KW-0902">Two-component regulatory system</keyword>
<keyword evidence="10 12" id="KW-0472">Membrane</keyword>
<dbReference type="PANTHER" id="PTHR45453">
    <property type="entry name" value="PHOSPHATE REGULON SENSOR PROTEIN PHOR"/>
    <property type="match status" value="1"/>
</dbReference>
<evidence type="ECO:0000259" key="13">
    <source>
        <dbReference type="PROSITE" id="PS50109"/>
    </source>
</evidence>
<evidence type="ECO:0000256" key="10">
    <source>
        <dbReference type="ARBA" id="ARBA00023136"/>
    </source>
</evidence>
<dbReference type="PANTHER" id="PTHR45453:SF2">
    <property type="entry name" value="HISTIDINE KINASE"/>
    <property type="match status" value="1"/>
</dbReference>
<keyword evidence="5" id="KW-0808">Transferase</keyword>
<gene>
    <name evidence="14" type="ORF">KGMB01110_22460</name>
</gene>
<dbReference type="PROSITE" id="PS50109">
    <property type="entry name" value="HIS_KIN"/>
    <property type="match status" value="1"/>
</dbReference>
<dbReference type="GO" id="GO:0004721">
    <property type="term" value="F:phosphoprotein phosphatase activity"/>
    <property type="evidence" value="ECO:0007669"/>
    <property type="project" value="TreeGrafter"/>
</dbReference>
<comment type="catalytic activity">
    <reaction evidence="1">
        <text>ATP + protein L-histidine = ADP + protein N-phospho-L-histidine.</text>
        <dbReference type="EC" id="2.7.13.3"/>
    </reaction>
</comment>
<comment type="caution">
    <text evidence="14">The sequence shown here is derived from an EMBL/GenBank/DDBJ whole genome shotgun (WGS) entry which is preliminary data.</text>
</comment>
<feature type="coiled-coil region" evidence="11">
    <location>
        <begin position="51"/>
        <end position="109"/>
    </location>
</feature>
<sequence>MRNVRKVLGLPLGIVGIFVVIWFLYDGNIAGIWYALLLSLVLLGGIGGLKIRKQRKKEKMLKEERDSLEARNAGECILPAAGSNLEKEYQELVRSLEELCREIRSEERIGRQEMSDFYGMWVHQIKTPIAAMQLMLQSADSCAMYRGAFGQAKEEKAEKEDPEEKEDLGVIAEMAFEVPEETDSERETEYAEEARQRIRELKMELFRIERYVEMVLTYLRVEDMSSDLSFDLCDLDQVLHRSLKKYSQMFILKKIHLEYQLVCQTVLTDEKWLQFVLEQLLSNAVKYCKREGNIKIYREKKDGRTVLVIEDDGIGIQAEDLPRVFEKGFTGFNGRSDKKSTGIGLYLCKTVFDRLRHRIWVESEPGKGTKVFLDFYREELEVE</sequence>
<accession>A0A391P3M1</accession>
<keyword evidence="6 12" id="KW-0812">Transmembrane</keyword>
<comment type="subcellular location">
    <subcellularLocation>
        <location evidence="2">Cell membrane</location>
        <topology evidence="2">Multi-pass membrane protein</topology>
    </subcellularLocation>
</comment>
<dbReference type="Proteomes" id="UP000265643">
    <property type="component" value="Unassembled WGS sequence"/>
</dbReference>
<feature type="domain" description="Histidine kinase" evidence="13">
    <location>
        <begin position="120"/>
        <end position="379"/>
    </location>
</feature>
<evidence type="ECO:0000256" key="6">
    <source>
        <dbReference type="ARBA" id="ARBA00022692"/>
    </source>
</evidence>
<evidence type="ECO:0000313" key="14">
    <source>
        <dbReference type="EMBL" id="GCA67810.1"/>
    </source>
</evidence>
<organism evidence="14 15">
    <name type="scientific">Mediterraneibacter butyricigenes</name>
    <dbReference type="NCBI Taxonomy" id="2316025"/>
    <lineage>
        <taxon>Bacteria</taxon>
        <taxon>Bacillati</taxon>
        <taxon>Bacillota</taxon>
        <taxon>Clostridia</taxon>
        <taxon>Lachnospirales</taxon>
        <taxon>Lachnospiraceae</taxon>
        <taxon>Mediterraneibacter</taxon>
    </lineage>
</organism>
<dbReference type="InterPro" id="IPR005467">
    <property type="entry name" value="His_kinase_dom"/>
</dbReference>
<evidence type="ECO:0000256" key="9">
    <source>
        <dbReference type="ARBA" id="ARBA00023012"/>
    </source>
</evidence>
<dbReference type="EMBL" id="BHGK01000001">
    <property type="protein sequence ID" value="GCA67810.1"/>
    <property type="molecule type" value="Genomic_DNA"/>
</dbReference>
<keyword evidence="7 14" id="KW-0418">Kinase</keyword>
<dbReference type="InterPro" id="IPR050351">
    <property type="entry name" value="BphY/WalK/GraS-like"/>
</dbReference>
<evidence type="ECO:0000256" key="3">
    <source>
        <dbReference type="ARBA" id="ARBA00012438"/>
    </source>
</evidence>
<feature type="coiled-coil region" evidence="11">
    <location>
        <begin position="184"/>
        <end position="211"/>
    </location>
</feature>
<feature type="transmembrane region" description="Helical" evidence="12">
    <location>
        <begin position="7"/>
        <end position="25"/>
    </location>
</feature>
<reference evidence="15" key="1">
    <citation type="submission" date="2018-09" db="EMBL/GenBank/DDBJ databases">
        <title>Draft Genome Sequence of Mediterraneibacter sp. KCTC 15684.</title>
        <authorList>
            <person name="Kim J.S."/>
            <person name="Han K.I."/>
            <person name="Suh M.K."/>
            <person name="Lee K.C."/>
            <person name="Eom M.K."/>
            <person name="Lee J.H."/>
            <person name="Park S.H."/>
            <person name="Kang S.W."/>
            <person name="Park J.E."/>
            <person name="Oh B.S."/>
            <person name="Yu S.Y."/>
            <person name="Choi S.H."/>
            <person name="Lee D.H."/>
            <person name="Yoon H."/>
            <person name="Kim B."/>
            <person name="Yang S.J."/>
            <person name="Lee J.S."/>
        </authorList>
    </citation>
    <scope>NUCLEOTIDE SEQUENCE [LARGE SCALE GENOMIC DNA]</scope>
    <source>
        <strain evidence="15">KCTC 15684</strain>
    </source>
</reference>
<dbReference type="GO" id="GO:0000155">
    <property type="term" value="F:phosphorelay sensor kinase activity"/>
    <property type="evidence" value="ECO:0007669"/>
    <property type="project" value="TreeGrafter"/>
</dbReference>
<name>A0A391P3M1_9FIRM</name>
<evidence type="ECO:0000256" key="8">
    <source>
        <dbReference type="ARBA" id="ARBA00022989"/>
    </source>
</evidence>
<evidence type="ECO:0000256" key="4">
    <source>
        <dbReference type="ARBA" id="ARBA00022475"/>
    </source>
</evidence>
<dbReference type="AlphaFoldDB" id="A0A391P3M1"/>
<dbReference type="InterPro" id="IPR003594">
    <property type="entry name" value="HATPase_dom"/>
</dbReference>
<keyword evidence="11" id="KW-0175">Coiled coil</keyword>
<keyword evidence="4" id="KW-1003">Cell membrane</keyword>
<protein>
    <recommendedName>
        <fullName evidence="3">histidine kinase</fullName>
        <ecNumber evidence="3">2.7.13.3</ecNumber>
    </recommendedName>
</protein>
<proteinExistence type="predicted"/>
<evidence type="ECO:0000256" key="12">
    <source>
        <dbReference type="SAM" id="Phobius"/>
    </source>
</evidence>